<dbReference type="OrthoDB" id="6263612at2759"/>
<dbReference type="WBParaSite" id="TREG1_45420.1">
    <property type="protein sequence ID" value="TREG1_45420.1"/>
    <property type="gene ID" value="TREG1_45420"/>
</dbReference>
<dbReference type="AlphaFoldDB" id="A0A183WCD6"/>
<sequence length="124" mass="14407">MVFILPKTLSYFIHTNVIAYPVNYDTTENEYRSMPYHQVSSSPLSRRIQHYYDSFDSPYSHDVIMTYPSRTIHKHIGDVGFENKRAFFGAYPEGSPSFSFNGDMRLLSEMQLMKANANHLRDIG</sequence>
<evidence type="ECO:0000313" key="1">
    <source>
        <dbReference type="Proteomes" id="UP000050795"/>
    </source>
</evidence>
<reference evidence="2" key="2">
    <citation type="submission" date="2023-11" db="UniProtKB">
        <authorList>
            <consortium name="WormBaseParasite"/>
        </authorList>
    </citation>
    <scope>IDENTIFICATION</scope>
</reference>
<name>A0A183WCD6_TRIRE</name>
<proteinExistence type="predicted"/>
<keyword evidence="1" id="KW-1185">Reference proteome</keyword>
<dbReference type="Proteomes" id="UP000050795">
    <property type="component" value="Unassembled WGS sequence"/>
</dbReference>
<organism evidence="1 2">
    <name type="scientific">Trichobilharzia regenti</name>
    <name type="common">Nasal bird schistosome</name>
    <dbReference type="NCBI Taxonomy" id="157069"/>
    <lineage>
        <taxon>Eukaryota</taxon>
        <taxon>Metazoa</taxon>
        <taxon>Spiralia</taxon>
        <taxon>Lophotrochozoa</taxon>
        <taxon>Platyhelminthes</taxon>
        <taxon>Trematoda</taxon>
        <taxon>Digenea</taxon>
        <taxon>Strigeidida</taxon>
        <taxon>Schistosomatoidea</taxon>
        <taxon>Schistosomatidae</taxon>
        <taxon>Trichobilharzia</taxon>
    </lineage>
</organism>
<evidence type="ECO:0000313" key="2">
    <source>
        <dbReference type="WBParaSite" id="TREG1_45420.1"/>
    </source>
</evidence>
<reference evidence="1" key="1">
    <citation type="submission" date="2022-06" db="EMBL/GenBank/DDBJ databases">
        <authorList>
            <person name="Berger JAMES D."/>
            <person name="Berger JAMES D."/>
        </authorList>
    </citation>
    <scope>NUCLEOTIDE SEQUENCE [LARGE SCALE GENOMIC DNA]</scope>
</reference>
<protein>
    <submittedName>
        <fullName evidence="2">Ovule protein</fullName>
    </submittedName>
</protein>
<accession>A0A183WCD6</accession>